<feature type="compositionally biased region" description="Polar residues" evidence="1">
    <location>
        <begin position="461"/>
        <end position="483"/>
    </location>
</feature>
<sequence>MHRIRAEPGKTRANTGKLERQMGFRTGRIFARTWEDGPFEALRWEVDPIIDQVSEAIESTELDISADARVRIERAFDRLAPNLWPSADTDRTAWLVEAASNNWDGLYPRDLYHNEKEDREILEDYFVAWIAEKCRTRARNLQHGLCKSKSGSGVAVERRPVKRAIHHPLGDDNDYEPPGPSRKRAKASDLEIAADETGSTGEPGDIAAPARLATIAAVYGPSDDDVSSLSSDRSDCTRSSVRCDARVSTTPMTTTRQGTVEPNDQACAITSLIRNISASPDSDVEDTWDEETALIPNPVCSRKASSIPQFEARGEDDATDMAQEQDESSRNASLAPHLDTRRDNETASVLHAQDGSSRNESTIPHLCPRGEDNTTSMLRNEDESSNYAEQLALFNAIHALSASSRSREPKVDLSRQTQGQMSPRDTEHGPTSALPSIEAPLRRSKSQERSAAAPFPYLAAESTSRQHSTGSAIAHTESSTGQHDNLGRATFRINWNTPSNWNVKLDVDDYAEMQNFPTVEAFFQLIEAHLPQEVAQFGGRIAQLKVQALEAGGDGPRLNCRILRGDGGRAAMKQMLKKLRARCEVAEPELEVEVVWA</sequence>
<dbReference type="OrthoDB" id="3645187at2759"/>
<organism evidence="2 3">
    <name type="scientific">Cercospora kikuchii</name>
    <dbReference type="NCBI Taxonomy" id="84275"/>
    <lineage>
        <taxon>Eukaryota</taxon>
        <taxon>Fungi</taxon>
        <taxon>Dikarya</taxon>
        <taxon>Ascomycota</taxon>
        <taxon>Pezizomycotina</taxon>
        <taxon>Dothideomycetes</taxon>
        <taxon>Dothideomycetidae</taxon>
        <taxon>Mycosphaerellales</taxon>
        <taxon>Mycosphaerellaceae</taxon>
        <taxon>Cercospora</taxon>
    </lineage>
</organism>
<dbReference type="EMBL" id="BOLY01000001">
    <property type="protein sequence ID" value="GIZ38513.1"/>
    <property type="molecule type" value="Genomic_DNA"/>
</dbReference>
<proteinExistence type="predicted"/>
<keyword evidence="3" id="KW-1185">Reference proteome</keyword>
<reference evidence="2 3" key="1">
    <citation type="submission" date="2021-01" db="EMBL/GenBank/DDBJ databases">
        <title>Cercospora kikuchii MAFF 305040 whole genome shotgun sequence.</title>
        <authorList>
            <person name="Kashiwa T."/>
            <person name="Suzuki T."/>
        </authorList>
    </citation>
    <scope>NUCLEOTIDE SEQUENCE [LARGE SCALE GENOMIC DNA]</scope>
    <source>
        <strain evidence="2 3">MAFF 305040</strain>
    </source>
</reference>
<feature type="region of interest" description="Disordered" evidence="1">
    <location>
        <begin position="163"/>
        <end position="188"/>
    </location>
</feature>
<dbReference type="GeneID" id="68287504"/>
<protein>
    <submittedName>
        <fullName evidence="2">Uncharacterized protein</fullName>
    </submittedName>
</protein>
<dbReference type="RefSeq" id="XP_044653000.1">
    <property type="nucleotide sequence ID" value="XM_044797065.1"/>
</dbReference>
<feature type="compositionally biased region" description="Acidic residues" evidence="1">
    <location>
        <begin position="317"/>
        <end position="326"/>
    </location>
</feature>
<accession>A0A9P3C908</accession>
<comment type="caution">
    <text evidence="2">The sequence shown here is derived from an EMBL/GenBank/DDBJ whole genome shotgun (WGS) entry which is preliminary data.</text>
</comment>
<gene>
    <name evidence="2" type="ORF">CKM354_000192900</name>
</gene>
<evidence type="ECO:0000256" key="1">
    <source>
        <dbReference type="SAM" id="MobiDB-lite"/>
    </source>
</evidence>
<dbReference type="Proteomes" id="UP000825890">
    <property type="component" value="Unassembled WGS sequence"/>
</dbReference>
<feature type="region of interest" description="Disordered" evidence="1">
    <location>
        <begin position="402"/>
        <end position="485"/>
    </location>
</feature>
<feature type="compositionally biased region" description="Polar residues" evidence="1">
    <location>
        <begin position="414"/>
        <end position="423"/>
    </location>
</feature>
<dbReference type="AlphaFoldDB" id="A0A9P3C908"/>
<feature type="region of interest" description="Disordered" evidence="1">
    <location>
        <begin position="313"/>
        <end position="377"/>
    </location>
</feature>
<name>A0A9P3C908_9PEZI</name>
<evidence type="ECO:0000313" key="3">
    <source>
        <dbReference type="Proteomes" id="UP000825890"/>
    </source>
</evidence>
<evidence type="ECO:0000313" key="2">
    <source>
        <dbReference type="EMBL" id="GIZ38513.1"/>
    </source>
</evidence>